<dbReference type="InterPro" id="IPR029058">
    <property type="entry name" value="AB_hydrolase_fold"/>
</dbReference>
<dbReference type="STRING" id="312017.I7M8R9"/>
<dbReference type="AlphaFoldDB" id="I7M8R9"/>
<evidence type="ECO:0000313" key="3">
    <source>
        <dbReference type="Proteomes" id="UP000009168"/>
    </source>
</evidence>
<dbReference type="GeneID" id="7839962"/>
<dbReference type="PANTHER" id="PTHR12277">
    <property type="entry name" value="ALPHA/BETA HYDROLASE DOMAIN-CONTAINING PROTEIN"/>
    <property type="match status" value="1"/>
</dbReference>
<dbReference type="eggNOG" id="KOG1552">
    <property type="taxonomic scope" value="Eukaryota"/>
</dbReference>
<evidence type="ECO:0000256" key="1">
    <source>
        <dbReference type="SAM" id="MobiDB-lite"/>
    </source>
</evidence>
<feature type="compositionally biased region" description="Low complexity" evidence="1">
    <location>
        <begin position="129"/>
        <end position="144"/>
    </location>
</feature>
<dbReference type="KEGG" id="tet:TTHERM_00138060"/>
<dbReference type="InParanoid" id="I7M8R9"/>
<reference evidence="3" key="1">
    <citation type="journal article" date="2006" name="PLoS Biol.">
        <title>Macronuclear genome sequence of the ciliate Tetrahymena thermophila, a model eukaryote.</title>
        <authorList>
            <person name="Eisen J.A."/>
            <person name="Coyne R.S."/>
            <person name="Wu M."/>
            <person name="Wu D."/>
            <person name="Thiagarajan M."/>
            <person name="Wortman J.R."/>
            <person name="Badger J.H."/>
            <person name="Ren Q."/>
            <person name="Amedeo P."/>
            <person name="Jones K.M."/>
            <person name="Tallon L.J."/>
            <person name="Delcher A.L."/>
            <person name="Salzberg S.L."/>
            <person name="Silva J.C."/>
            <person name="Haas B.J."/>
            <person name="Majoros W.H."/>
            <person name="Farzad M."/>
            <person name="Carlton J.M."/>
            <person name="Smith R.K. Jr."/>
            <person name="Garg J."/>
            <person name="Pearlman R.E."/>
            <person name="Karrer K.M."/>
            <person name="Sun L."/>
            <person name="Manning G."/>
            <person name="Elde N.C."/>
            <person name="Turkewitz A.P."/>
            <person name="Asai D.J."/>
            <person name="Wilkes D.E."/>
            <person name="Wang Y."/>
            <person name="Cai H."/>
            <person name="Collins K."/>
            <person name="Stewart B.A."/>
            <person name="Lee S.R."/>
            <person name="Wilamowska K."/>
            <person name="Weinberg Z."/>
            <person name="Ruzzo W.L."/>
            <person name="Wloga D."/>
            <person name="Gaertig J."/>
            <person name="Frankel J."/>
            <person name="Tsao C.-C."/>
            <person name="Gorovsky M.A."/>
            <person name="Keeling P.J."/>
            <person name="Waller R.F."/>
            <person name="Patron N.J."/>
            <person name="Cherry J.M."/>
            <person name="Stover N.A."/>
            <person name="Krieger C.J."/>
            <person name="del Toro C."/>
            <person name="Ryder H.F."/>
            <person name="Williamson S.C."/>
            <person name="Barbeau R.A."/>
            <person name="Hamilton E.P."/>
            <person name="Orias E."/>
        </authorList>
    </citation>
    <scope>NUCLEOTIDE SEQUENCE [LARGE SCALE GENOMIC DNA]</scope>
    <source>
        <strain evidence="3">SB210</strain>
    </source>
</reference>
<feature type="compositionally biased region" description="Polar residues" evidence="1">
    <location>
        <begin position="145"/>
        <end position="156"/>
    </location>
</feature>
<feature type="region of interest" description="Disordered" evidence="1">
    <location>
        <begin position="129"/>
        <end position="156"/>
    </location>
</feature>
<dbReference type="EMBL" id="GG662639">
    <property type="protein sequence ID" value="EAR99543.2"/>
    <property type="molecule type" value="Genomic_DNA"/>
</dbReference>
<dbReference type="GO" id="GO:0016787">
    <property type="term" value="F:hydrolase activity"/>
    <property type="evidence" value="ECO:0007669"/>
    <property type="project" value="UniProtKB-KW"/>
</dbReference>
<dbReference type="Gene3D" id="3.40.50.1820">
    <property type="entry name" value="alpha/beta hydrolase"/>
    <property type="match status" value="1"/>
</dbReference>
<keyword evidence="3" id="KW-1185">Reference proteome</keyword>
<name>I7M8R9_TETTS</name>
<gene>
    <name evidence="2" type="ORF">TTHERM_00138060</name>
</gene>
<dbReference type="PANTHER" id="PTHR12277:SF197">
    <property type="entry name" value="CHROMOSOME UNDETERMINED SCAFFOLD_38, WHOLE GENOME SHOTGUN SEQUENCE"/>
    <property type="match status" value="1"/>
</dbReference>
<dbReference type="OrthoDB" id="10249433at2759"/>
<protein>
    <submittedName>
        <fullName evidence="2">Alpha/beta superfamily hydrolase</fullName>
    </submittedName>
</protein>
<evidence type="ECO:0000313" key="2">
    <source>
        <dbReference type="EMBL" id="EAR99543.2"/>
    </source>
</evidence>
<dbReference type="Proteomes" id="UP000009168">
    <property type="component" value="Unassembled WGS sequence"/>
</dbReference>
<proteinExistence type="predicted"/>
<sequence length="483" mass="56726">MELNSIFFPAPKTTQSIQDFKDQIIWIPRRIFYETDNNSPKHVLNKKQFVKRLGQQEKSTFKIAQPQMQEDEEYNPNCYLTTQEEDELIELDEQIPQRVSDIISSPCHLNNYITKNFIDINSFQTKSPSSYDYSSHYSSPRLSSDQQSTKSKWFSKKQQNQNEKYTYRSFAEYEYDIQSEQCFKNRHVNEQPDEREFYSQPISQFIKPKVQKNNLQHILDMNKCQSPGCSPSNRQEQRHNTHILASLLKSSLEGTQYIMIYFHSNGEDIVTCYELVNHLRKSLNIHIVTVEYPGYTYYKGQASAEQIEKDALDTYYYFNQIMKIPENKIIVLGRSIGTGPATFLASQHKLACLALLSPFTSLRDLVKDKVGSLIQYLVQERFNNLENIKKVKCPTFICHGQKDSLIQISHSQTLHNNCPQICELILPKDMKHNQLDYYQDLTFPLGNFLAKNKIKIFETDNLKPLVFPEYLFQNPYQSRQQYF</sequence>
<accession>I7M8R9</accession>
<dbReference type="RefSeq" id="XP_001019788.2">
    <property type="nucleotide sequence ID" value="XM_001019788.2"/>
</dbReference>
<dbReference type="SUPFAM" id="SSF53474">
    <property type="entry name" value="alpha/beta-Hydrolases"/>
    <property type="match status" value="1"/>
</dbReference>
<keyword evidence="2" id="KW-0378">Hydrolase</keyword>
<organism evidence="2 3">
    <name type="scientific">Tetrahymena thermophila (strain SB210)</name>
    <dbReference type="NCBI Taxonomy" id="312017"/>
    <lineage>
        <taxon>Eukaryota</taxon>
        <taxon>Sar</taxon>
        <taxon>Alveolata</taxon>
        <taxon>Ciliophora</taxon>
        <taxon>Intramacronucleata</taxon>
        <taxon>Oligohymenophorea</taxon>
        <taxon>Hymenostomatida</taxon>
        <taxon>Tetrahymenina</taxon>
        <taxon>Tetrahymenidae</taxon>
        <taxon>Tetrahymena</taxon>
    </lineage>
</organism>